<keyword evidence="4" id="KW-1003">Cell membrane</keyword>
<dbReference type="CDD" id="cd11494">
    <property type="entry name" value="SLC5sbd_NIS-like_u2"/>
    <property type="match status" value="1"/>
</dbReference>
<dbReference type="InterPro" id="IPR001734">
    <property type="entry name" value="Na/solute_symporter"/>
</dbReference>
<evidence type="ECO:0000256" key="11">
    <source>
        <dbReference type="RuleBase" id="RU362091"/>
    </source>
</evidence>
<feature type="transmembrane region" description="Helical" evidence="12">
    <location>
        <begin position="394"/>
        <end position="417"/>
    </location>
</feature>
<name>A0A923PJV3_9BACT</name>
<feature type="transmembrane region" description="Helical" evidence="12">
    <location>
        <begin position="42"/>
        <end position="62"/>
    </location>
</feature>
<evidence type="ECO:0000256" key="2">
    <source>
        <dbReference type="ARBA" id="ARBA00006434"/>
    </source>
</evidence>
<dbReference type="RefSeq" id="WP_187466117.1">
    <property type="nucleotide sequence ID" value="NZ_JACSIT010000085.1"/>
</dbReference>
<keyword evidence="6 12" id="KW-1133">Transmembrane helix</keyword>
<dbReference type="Proteomes" id="UP000650081">
    <property type="component" value="Unassembled WGS sequence"/>
</dbReference>
<dbReference type="Pfam" id="PF00474">
    <property type="entry name" value="SSF"/>
    <property type="match status" value="2"/>
</dbReference>
<comment type="subcellular location">
    <subcellularLocation>
        <location evidence="1">Cell membrane</location>
        <topology evidence="1">Multi-pass membrane protein</topology>
    </subcellularLocation>
</comment>
<evidence type="ECO:0000256" key="9">
    <source>
        <dbReference type="ARBA" id="ARBA00023136"/>
    </source>
</evidence>
<comment type="caution">
    <text evidence="13">The sequence shown here is derived from an EMBL/GenBank/DDBJ whole genome shotgun (WGS) entry which is preliminary data.</text>
</comment>
<feature type="transmembrane region" description="Helical" evidence="12">
    <location>
        <begin position="117"/>
        <end position="139"/>
    </location>
</feature>
<feature type="transmembrane region" description="Helical" evidence="12">
    <location>
        <begin position="181"/>
        <end position="199"/>
    </location>
</feature>
<protein>
    <submittedName>
        <fullName evidence="13">Sodium:solute symporter</fullName>
    </submittedName>
</protein>
<accession>A0A923PJV3</accession>
<dbReference type="GO" id="GO:0006814">
    <property type="term" value="P:sodium ion transport"/>
    <property type="evidence" value="ECO:0007669"/>
    <property type="project" value="UniProtKB-KW"/>
</dbReference>
<keyword evidence="5 12" id="KW-0812">Transmembrane</keyword>
<feature type="transmembrane region" description="Helical" evidence="12">
    <location>
        <begin position="271"/>
        <end position="298"/>
    </location>
</feature>
<organism evidence="13 14">
    <name type="scientific">Neolewinella lacunae</name>
    <dbReference type="NCBI Taxonomy" id="1517758"/>
    <lineage>
        <taxon>Bacteria</taxon>
        <taxon>Pseudomonadati</taxon>
        <taxon>Bacteroidota</taxon>
        <taxon>Saprospiria</taxon>
        <taxon>Saprospirales</taxon>
        <taxon>Lewinellaceae</taxon>
        <taxon>Neolewinella</taxon>
    </lineage>
</organism>
<dbReference type="InterPro" id="IPR038377">
    <property type="entry name" value="Na/Glc_symporter_sf"/>
</dbReference>
<gene>
    <name evidence="13" type="ORF">H9S92_07625</name>
</gene>
<evidence type="ECO:0000256" key="5">
    <source>
        <dbReference type="ARBA" id="ARBA00022692"/>
    </source>
</evidence>
<dbReference type="PANTHER" id="PTHR42985">
    <property type="entry name" value="SODIUM-COUPLED MONOCARBOXYLATE TRANSPORTER"/>
    <property type="match status" value="1"/>
</dbReference>
<keyword evidence="7" id="KW-0915">Sodium</keyword>
<dbReference type="EMBL" id="JACSIT010000085">
    <property type="protein sequence ID" value="MBC6994026.1"/>
    <property type="molecule type" value="Genomic_DNA"/>
</dbReference>
<proteinExistence type="inferred from homology"/>
<dbReference type="InterPro" id="IPR051163">
    <property type="entry name" value="Sodium:Solute_Symporter_SSF"/>
</dbReference>
<sequence>MSWIDWLVMTGTLAFIVIYGVIKTRSVDNVKSYLQGDRDLKWWTIGLSVMATQASAITFLSTPGQAYNSGMGFAQFYFGLPIAMVILCVFVLPIYYRLKVYTAYEYLEGRFDLRVRTLTALLFLIQRGLAAGITIYAPAIILSSILGWSLGWTILIIGVVVIFYTVMGGTKAVSVTQKQQMIVILAGMFIAGVVVVQQLPANVGFGDAMGVAGKLGKLEILDFNFDLNDRYNIWSALFGGTFLFLSYFGTDQSQVQRYLSGKSLAESRLGLLFNGIFKVPMQFLVLFVGVMVFVFFLFQPPPIHFNTANLDKVRQSPYATELTALENEYATVNATAGAASTALVEALRTDDAASIAGARTNLTNALAAREGLASQVDALITNVDGEAIVEDRDYVFITFIINYLPIGLVGLLLAVIFSAAMSSTSSELSALATTSLVDIYRRSLVPNREDAHYFAASKWLTMLWGAIALGFAAVANLFDNLIQAVNIIGSLFYGVILGIFAVAFFLKRVGSQAVLIAAIISQVFVAATFIASAYGVIDLAYLWLNLIGCGLTVLLALAFNGGNRREEAALGADAGAV</sequence>
<feature type="transmembrane region" description="Helical" evidence="12">
    <location>
        <begin position="6"/>
        <end position="22"/>
    </location>
</feature>
<feature type="transmembrane region" description="Helical" evidence="12">
    <location>
        <begin position="540"/>
        <end position="559"/>
    </location>
</feature>
<evidence type="ECO:0000256" key="1">
    <source>
        <dbReference type="ARBA" id="ARBA00004651"/>
    </source>
</evidence>
<dbReference type="PANTHER" id="PTHR42985:SF40">
    <property type="entry name" value="LD47995P-RELATED"/>
    <property type="match status" value="1"/>
</dbReference>
<evidence type="ECO:0000256" key="3">
    <source>
        <dbReference type="ARBA" id="ARBA00022448"/>
    </source>
</evidence>
<evidence type="ECO:0000256" key="8">
    <source>
        <dbReference type="ARBA" id="ARBA00023065"/>
    </source>
</evidence>
<keyword evidence="3" id="KW-0813">Transport</keyword>
<feature type="transmembrane region" description="Helical" evidence="12">
    <location>
        <begin position="231"/>
        <end position="250"/>
    </location>
</feature>
<dbReference type="Gene3D" id="1.20.1730.10">
    <property type="entry name" value="Sodium/glucose cotransporter"/>
    <property type="match status" value="1"/>
</dbReference>
<evidence type="ECO:0000313" key="14">
    <source>
        <dbReference type="Proteomes" id="UP000650081"/>
    </source>
</evidence>
<dbReference type="AlphaFoldDB" id="A0A923PJV3"/>
<dbReference type="PROSITE" id="PS50283">
    <property type="entry name" value="NA_SOLUT_SYMP_3"/>
    <property type="match status" value="1"/>
</dbReference>
<evidence type="ECO:0000313" key="13">
    <source>
        <dbReference type="EMBL" id="MBC6994026.1"/>
    </source>
</evidence>
<dbReference type="GO" id="GO:0015293">
    <property type="term" value="F:symporter activity"/>
    <property type="evidence" value="ECO:0007669"/>
    <property type="project" value="TreeGrafter"/>
</dbReference>
<comment type="similarity">
    <text evidence="2 11">Belongs to the sodium:solute symporter (SSF) (TC 2.A.21) family.</text>
</comment>
<feature type="transmembrane region" description="Helical" evidence="12">
    <location>
        <begin position="145"/>
        <end position="169"/>
    </location>
</feature>
<evidence type="ECO:0000256" key="10">
    <source>
        <dbReference type="ARBA" id="ARBA00023201"/>
    </source>
</evidence>
<feature type="transmembrane region" description="Helical" evidence="12">
    <location>
        <begin position="459"/>
        <end position="478"/>
    </location>
</feature>
<reference evidence="13" key="1">
    <citation type="submission" date="2020-08" db="EMBL/GenBank/DDBJ databases">
        <title>Lewinella bacteria from marine environments.</title>
        <authorList>
            <person name="Zhong Y."/>
        </authorList>
    </citation>
    <scope>NUCLEOTIDE SEQUENCE</scope>
    <source>
        <strain evidence="13">KCTC 42187</strain>
    </source>
</reference>
<evidence type="ECO:0000256" key="4">
    <source>
        <dbReference type="ARBA" id="ARBA00022475"/>
    </source>
</evidence>
<keyword evidence="14" id="KW-1185">Reference proteome</keyword>
<dbReference type="GO" id="GO:0005886">
    <property type="term" value="C:plasma membrane"/>
    <property type="evidence" value="ECO:0007669"/>
    <property type="project" value="UniProtKB-SubCell"/>
</dbReference>
<keyword evidence="9 12" id="KW-0472">Membrane</keyword>
<evidence type="ECO:0000256" key="12">
    <source>
        <dbReference type="SAM" id="Phobius"/>
    </source>
</evidence>
<evidence type="ECO:0000256" key="6">
    <source>
        <dbReference type="ARBA" id="ARBA00022989"/>
    </source>
</evidence>
<feature type="transmembrane region" description="Helical" evidence="12">
    <location>
        <begin position="484"/>
        <end position="506"/>
    </location>
</feature>
<keyword evidence="10" id="KW-0739">Sodium transport</keyword>
<feature type="transmembrane region" description="Helical" evidence="12">
    <location>
        <begin position="513"/>
        <end position="534"/>
    </location>
</feature>
<feature type="transmembrane region" description="Helical" evidence="12">
    <location>
        <begin position="74"/>
        <end position="96"/>
    </location>
</feature>
<evidence type="ECO:0000256" key="7">
    <source>
        <dbReference type="ARBA" id="ARBA00023053"/>
    </source>
</evidence>
<keyword evidence="8" id="KW-0406">Ion transport</keyword>